<evidence type="ECO:0000313" key="1">
    <source>
        <dbReference type="EMBL" id="AYV86618.1"/>
    </source>
</evidence>
<sequence length="107" mass="12801">MSNVQRWKSSESCGEFMQRRYVKIDFMRNIYEITTTDPPLPIPFADRVKMTEIMLRDIPQWFEENKCLDVVDVLTTLFSDAKNIQIAYGNYPQQEIPHWFVDKYINT</sequence>
<gene>
    <name evidence="1" type="ORF">Sylvanvirus4_32</name>
</gene>
<reference evidence="1" key="1">
    <citation type="submission" date="2018-10" db="EMBL/GenBank/DDBJ databases">
        <title>Hidden diversity of soil giant viruses.</title>
        <authorList>
            <person name="Schulz F."/>
            <person name="Alteio L."/>
            <person name="Goudeau D."/>
            <person name="Ryan E.M."/>
            <person name="Malmstrom R.R."/>
            <person name="Blanchard J."/>
            <person name="Woyke T."/>
        </authorList>
    </citation>
    <scope>NUCLEOTIDE SEQUENCE</scope>
    <source>
        <strain evidence="1">SYV1</strain>
    </source>
</reference>
<organism evidence="1">
    <name type="scientific">Sylvanvirus sp</name>
    <dbReference type="NCBI Taxonomy" id="2487774"/>
    <lineage>
        <taxon>Viruses</taxon>
    </lineage>
</organism>
<dbReference type="EMBL" id="MK072510">
    <property type="protein sequence ID" value="AYV86618.1"/>
    <property type="molecule type" value="Genomic_DNA"/>
</dbReference>
<proteinExistence type="predicted"/>
<protein>
    <submittedName>
        <fullName evidence="1">Uncharacterized protein</fullName>
    </submittedName>
</protein>
<name>A0A3G5AHK3_9VIRU</name>
<accession>A0A3G5AHK3</accession>